<evidence type="ECO:0000313" key="2">
    <source>
        <dbReference type="Proteomes" id="UP000663090"/>
    </source>
</evidence>
<gene>
    <name evidence="1" type="ORF">JY572_14635</name>
</gene>
<proteinExistence type="predicted"/>
<dbReference type="Proteomes" id="UP000663090">
    <property type="component" value="Chromosome"/>
</dbReference>
<keyword evidence="2" id="KW-1185">Reference proteome</keyword>
<accession>A0ABX7NHZ2</accession>
<organism evidence="1 2">
    <name type="scientific">Myxococcus landrumensis</name>
    <dbReference type="NCBI Taxonomy" id="2813577"/>
    <lineage>
        <taxon>Bacteria</taxon>
        <taxon>Pseudomonadati</taxon>
        <taxon>Myxococcota</taxon>
        <taxon>Myxococcia</taxon>
        <taxon>Myxococcales</taxon>
        <taxon>Cystobacterineae</taxon>
        <taxon>Myxococcaceae</taxon>
        <taxon>Myxococcus</taxon>
    </lineage>
</organism>
<evidence type="ECO:0000313" key="1">
    <source>
        <dbReference type="EMBL" id="QSQ17215.1"/>
    </source>
</evidence>
<dbReference type="RefSeq" id="WP_206718849.1">
    <property type="nucleotide sequence ID" value="NZ_CP071091.1"/>
</dbReference>
<dbReference type="EMBL" id="CP071091">
    <property type="protein sequence ID" value="QSQ17215.1"/>
    <property type="molecule type" value="Genomic_DNA"/>
</dbReference>
<sequence>MPHPVPSKPDGIGTPRAHRKGMDNWTWRVALAQRLGAAERQMQAAIVGLDGSPSAQTRYARARAEYRMAEEQALAVLGASDALALVEDGTADELE</sequence>
<reference evidence="1 2" key="1">
    <citation type="submission" date="2021-02" db="EMBL/GenBank/DDBJ databases">
        <title>De Novo genome assembly of isolated myxobacteria.</title>
        <authorList>
            <person name="Stevens D.C."/>
        </authorList>
    </citation>
    <scope>NUCLEOTIDE SEQUENCE [LARGE SCALE GENOMIC DNA]</scope>
    <source>
        <strain evidence="1 2">SCHIC003</strain>
    </source>
</reference>
<name>A0ABX7NHZ2_9BACT</name>
<protein>
    <submittedName>
        <fullName evidence="1">Uncharacterized protein</fullName>
    </submittedName>
</protein>